<dbReference type="AlphaFoldDB" id="A0A1C4AGQ2"/>
<reference evidence="1 2" key="1">
    <citation type="submission" date="2016-08" db="EMBL/GenBank/DDBJ databases">
        <authorList>
            <person name="Seilhamer J.J."/>
        </authorList>
    </citation>
    <scope>NUCLEOTIDE SEQUENCE [LARGE SCALE GENOMIC DNA]</scope>
    <source>
        <strain evidence="1 2">A37T2</strain>
    </source>
</reference>
<accession>A0A1C4AGQ2</accession>
<organism evidence="1 2">
    <name type="scientific">Chitinophaga costaii</name>
    <dbReference type="NCBI Taxonomy" id="1335309"/>
    <lineage>
        <taxon>Bacteria</taxon>
        <taxon>Pseudomonadati</taxon>
        <taxon>Bacteroidota</taxon>
        <taxon>Chitinophagia</taxon>
        <taxon>Chitinophagales</taxon>
        <taxon>Chitinophagaceae</taxon>
        <taxon>Chitinophaga</taxon>
    </lineage>
</organism>
<dbReference type="Proteomes" id="UP000242818">
    <property type="component" value="Unassembled WGS sequence"/>
</dbReference>
<evidence type="ECO:0000313" key="1">
    <source>
        <dbReference type="EMBL" id="SCB93748.1"/>
    </source>
</evidence>
<evidence type="ECO:0000313" key="2">
    <source>
        <dbReference type="Proteomes" id="UP000242818"/>
    </source>
</evidence>
<dbReference type="EMBL" id="FMAR01000002">
    <property type="protein sequence ID" value="SCB93748.1"/>
    <property type="molecule type" value="Genomic_DNA"/>
</dbReference>
<proteinExistence type="predicted"/>
<keyword evidence="2" id="KW-1185">Reference proteome</keyword>
<name>A0A1C4AGQ2_9BACT</name>
<gene>
    <name evidence="1" type="ORF">GA0116948_102124</name>
</gene>
<dbReference type="STRING" id="1335309.GA0116948_102124"/>
<protein>
    <submittedName>
        <fullName evidence="1">Uncharacterized protein</fullName>
    </submittedName>
</protein>
<dbReference type="RefSeq" id="WP_262509721.1">
    <property type="nucleotide sequence ID" value="NZ_QCYL01000004.1"/>
</dbReference>
<sequence length="42" mass="4725">MGLIALHYEEGQTPLDEDEKDGLLIPSVTTRGELDEVEQRNI</sequence>